<dbReference type="EMBL" id="FNOY01000011">
    <property type="protein sequence ID" value="SDX89447.1"/>
    <property type="molecule type" value="Genomic_DNA"/>
</dbReference>
<dbReference type="OrthoDB" id="9181371at2"/>
<keyword evidence="2" id="KW-1185">Reference proteome</keyword>
<dbReference type="InterPro" id="IPR036390">
    <property type="entry name" value="WH_DNA-bd_sf"/>
</dbReference>
<gene>
    <name evidence="1" type="ORF">SAMN05421881_101172</name>
</gene>
<sequence>MAWIAEQLLRDIGRHAPKACITKDRLVELTGLTAKQVENALLKLRKHGLVERTETGGHCLTSAGQQALAAGETKLKSGPRGPQPGARIHRGSLRTRVWRAIRIRRKFSLPEIETLVVQGEEKAVRNNIGKYLKALERAGYLVRMPRREAGEAPTSNGHLRYWLPDNKDTGPIAPIWRPAQGTLFDQNIGKEVALCGENS</sequence>
<dbReference type="Proteomes" id="UP000198640">
    <property type="component" value="Unassembled WGS sequence"/>
</dbReference>
<dbReference type="AlphaFoldDB" id="A0A1H3FFA6"/>
<protein>
    <submittedName>
        <fullName evidence="1">Uncharacterized protein</fullName>
    </submittedName>
</protein>
<dbReference type="SUPFAM" id="SSF46785">
    <property type="entry name" value="Winged helix' DNA-binding domain"/>
    <property type="match status" value="1"/>
</dbReference>
<evidence type="ECO:0000313" key="1">
    <source>
        <dbReference type="EMBL" id="SDX89447.1"/>
    </source>
</evidence>
<proteinExistence type="predicted"/>
<reference evidence="1 2" key="1">
    <citation type="submission" date="2016-10" db="EMBL/GenBank/DDBJ databases">
        <authorList>
            <person name="de Groot N.N."/>
        </authorList>
    </citation>
    <scope>NUCLEOTIDE SEQUENCE [LARGE SCALE GENOMIC DNA]</scope>
    <source>
        <strain evidence="1 2">Nm1</strain>
    </source>
</reference>
<organism evidence="1 2">
    <name type="scientific">Nitrosomonas halophila</name>
    <dbReference type="NCBI Taxonomy" id="44576"/>
    <lineage>
        <taxon>Bacteria</taxon>
        <taxon>Pseudomonadati</taxon>
        <taxon>Pseudomonadota</taxon>
        <taxon>Betaproteobacteria</taxon>
        <taxon>Nitrosomonadales</taxon>
        <taxon>Nitrosomonadaceae</taxon>
        <taxon>Nitrosomonas</taxon>
    </lineage>
</organism>
<evidence type="ECO:0000313" key="2">
    <source>
        <dbReference type="Proteomes" id="UP000198640"/>
    </source>
</evidence>
<dbReference type="STRING" id="44576.SAMN05421881_101172"/>
<name>A0A1H3FFA6_9PROT</name>
<accession>A0A1H3FFA6</accession>
<dbReference type="RefSeq" id="WP_090412528.1">
    <property type="nucleotide sequence ID" value="NZ_FNOY01000011.1"/>
</dbReference>